<dbReference type="PROSITE" id="PS00012">
    <property type="entry name" value="PHOSPHOPANTETHEINE"/>
    <property type="match status" value="1"/>
</dbReference>
<feature type="domain" description="Carrier" evidence="4">
    <location>
        <begin position="1818"/>
        <end position="1893"/>
    </location>
</feature>
<dbReference type="GO" id="GO:0003824">
    <property type="term" value="F:catalytic activity"/>
    <property type="evidence" value="ECO:0007669"/>
    <property type="project" value="InterPro"/>
</dbReference>
<evidence type="ECO:0000256" key="3">
    <source>
        <dbReference type="ARBA" id="ARBA00022553"/>
    </source>
</evidence>
<dbReference type="SUPFAM" id="SSF56801">
    <property type="entry name" value="Acetyl-CoA synthetase-like"/>
    <property type="match status" value="2"/>
</dbReference>
<protein>
    <recommendedName>
        <fullName evidence="4">Carrier domain-containing protein</fullName>
    </recommendedName>
</protein>
<dbReference type="SMART" id="SM00823">
    <property type="entry name" value="PKS_PP"/>
    <property type="match status" value="2"/>
</dbReference>
<dbReference type="PANTHER" id="PTHR45527">
    <property type="entry name" value="NONRIBOSOMAL PEPTIDE SYNTHETASE"/>
    <property type="match status" value="1"/>
</dbReference>
<dbReference type="GO" id="GO:0044550">
    <property type="term" value="P:secondary metabolite biosynthetic process"/>
    <property type="evidence" value="ECO:0007669"/>
    <property type="project" value="TreeGrafter"/>
</dbReference>
<dbReference type="CDD" id="cd05930">
    <property type="entry name" value="A_NRPS"/>
    <property type="match status" value="2"/>
</dbReference>
<dbReference type="CDD" id="cd19531">
    <property type="entry name" value="LCL_NRPS-like"/>
    <property type="match status" value="1"/>
</dbReference>
<dbReference type="NCBIfam" id="NF003417">
    <property type="entry name" value="PRK04813.1"/>
    <property type="match status" value="2"/>
</dbReference>
<dbReference type="NCBIfam" id="TIGR01733">
    <property type="entry name" value="AA-adenyl-dom"/>
    <property type="match status" value="2"/>
</dbReference>
<evidence type="ECO:0000259" key="4">
    <source>
        <dbReference type="PROSITE" id="PS50075"/>
    </source>
</evidence>
<dbReference type="Gene3D" id="3.40.50.980">
    <property type="match status" value="2"/>
</dbReference>
<keyword evidence="3" id="KW-0597">Phosphoprotein</keyword>
<dbReference type="EMBL" id="MUGS01000004">
    <property type="protein sequence ID" value="OXG09150.1"/>
    <property type="molecule type" value="Genomic_DNA"/>
</dbReference>
<comment type="cofactor">
    <cofactor evidence="1">
        <name>pantetheine 4'-phosphate</name>
        <dbReference type="ChEBI" id="CHEBI:47942"/>
    </cofactor>
</comment>
<dbReference type="SUPFAM" id="SSF52777">
    <property type="entry name" value="CoA-dependent acyltransferases"/>
    <property type="match status" value="2"/>
</dbReference>
<dbReference type="Gene3D" id="1.10.1200.10">
    <property type="entry name" value="ACP-like"/>
    <property type="match status" value="2"/>
</dbReference>
<evidence type="ECO:0000313" key="5">
    <source>
        <dbReference type="EMBL" id="OXG09150.1"/>
    </source>
</evidence>
<dbReference type="InterPro" id="IPR001242">
    <property type="entry name" value="Condensation_dom"/>
</dbReference>
<dbReference type="Pfam" id="PF00550">
    <property type="entry name" value="PP-binding"/>
    <property type="match status" value="2"/>
</dbReference>
<dbReference type="InterPro" id="IPR020806">
    <property type="entry name" value="PKS_PP-bd"/>
</dbReference>
<dbReference type="InterPro" id="IPR009081">
    <property type="entry name" value="PP-bd_ACP"/>
</dbReference>
<dbReference type="InterPro" id="IPR006162">
    <property type="entry name" value="Ppantetheine_attach_site"/>
</dbReference>
<dbReference type="InterPro" id="IPR010071">
    <property type="entry name" value="AA_adenyl_dom"/>
</dbReference>
<name>A0A227PGY1_9FLAO</name>
<dbReference type="Gene3D" id="3.30.300.30">
    <property type="match status" value="2"/>
</dbReference>
<accession>A0A227PGY1</accession>
<dbReference type="Gene3D" id="3.30.559.10">
    <property type="entry name" value="Chloramphenicol acetyltransferase-like domain"/>
    <property type="match status" value="1"/>
</dbReference>
<dbReference type="GO" id="GO:0031177">
    <property type="term" value="F:phosphopantetheine binding"/>
    <property type="evidence" value="ECO:0007669"/>
    <property type="project" value="InterPro"/>
</dbReference>
<evidence type="ECO:0000256" key="1">
    <source>
        <dbReference type="ARBA" id="ARBA00001957"/>
    </source>
</evidence>
<dbReference type="PROSITE" id="PS50075">
    <property type="entry name" value="CARRIER"/>
    <property type="match status" value="2"/>
</dbReference>
<dbReference type="GO" id="GO:0005829">
    <property type="term" value="C:cytosol"/>
    <property type="evidence" value="ECO:0007669"/>
    <property type="project" value="TreeGrafter"/>
</dbReference>
<dbReference type="PANTHER" id="PTHR45527:SF1">
    <property type="entry name" value="FATTY ACID SYNTHASE"/>
    <property type="match status" value="1"/>
</dbReference>
<proteinExistence type="predicted"/>
<dbReference type="InterPro" id="IPR000873">
    <property type="entry name" value="AMP-dep_synth/lig_dom"/>
</dbReference>
<dbReference type="Pfam" id="PF00668">
    <property type="entry name" value="Condensation"/>
    <property type="match status" value="1"/>
</dbReference>
<dbReference type="FunFam" id="1.10.1200.10:FF:000005">
    <property type="entry name" value="Nonribosomal peptide synthetase 1"/>
    <property type="match status" value="2"/>
</dbReference>
<feature type="domain" description="Carrier" evidence="4">
    <location>
        <begin position="766"/>
        <end position="841"/>
    </location>
</feature>
<dbReference type="InterPro" id="IPR036736">
    <property type="entry name" value="ACP-like_sf"/>
</dbReference>
<sequence length="1910" mass="215982">MENTMNLKKAIVEEFLNKFLTDNLDTNSISFFGGTNLKNENSLDKVRVYLNKQDVTKVNELCNSSDVLVFDFYFSTLSILLSNYEENFSFLSSANQFDSLQNEKELFVLKPVIDHYQSFKSIFSSHKGDILKAIDHTFDLDIFKDSFLNFEDFQKKVHFGIVINNESQEVASAVKTIFNFSLDAQAPYLEISIKGEMYDTQLLTLFGENFNKLLNEILQNTNAIVKEIEFRGDTELSFLNEVNKSKAYFSLDNNIVDLLNEQCKKQQDKTAIISGLETITYSGLYKQTNKIARYILEEYEAKRDDLFGVMLSRSINMVKGILSVWKAGSAYVPMATNLSDEALLHIIENSNLKAVITDDPKVREQLNRLKTKVSILDLNEIDSKISALSEAVPEVDIDLSDLAYVIYTSGSTGKPKGAMIEHFGMLNHIGAKITEITIDNNSIVAQNAPHTFDISVWQFFAPLVAGGTSIIYDDERVLNVNQFVDKIAVDQVTVLELVPSYLLEMLNYMESESKTVLVLNSVILNAETLTKAMVKRWLDLYPNIPIINTYGATEVSDDISHIFMSQVPGNYSVPVMKDPIQNCEVHIVDQNMQRVPIGIKGEILLAGPCVGRGYFNDEKRTKEAFLKGPMIGITTSERIYKTGDLGRFMPDGTMEFIGRNDNQVKILGHRIELDAIENIANEIEQIKNAKAIAYTDKQIIALYYLSENEIDKAVIEAQLLKKLPKYMIPAAYIHLQSFPLTKNGKIDKKRLPLISEQDLVKKEYVAPRNEVEEQLVEIWQEVLAIEKIGINDNFFELGGHSLLAFQVFNRINKKLGKSVPLKIFFENPTIQDLSSHLKELTYTAIPLAEPASSYPVTTSQRRFWILNQLEGAALAYNMPTAVKFTGTIDVPKFEESFRKLIERHEALRTYFDTNEDGEVRQYIIPTEELKFSIEEEDFSNEPDQETLIFDYFRNKNAAPFSLDQAPLLRASMIRLDQDSHVFFLSMHHIIGDGWSMKLMISEIVQIYNALVQGKEINLPDLKIQYKDYAVWLNAEVKTQELKASEHYWLEQFSGDLPVLDLPGYKARPLVQTYNGDNVYDKFSKPVLDKIKAFSKSHDATLFMTLMTAIKVLLYKYSNQTDIISGTSIAGREHPDLENQIGLFLNLLPIRTKIDKKESFAALLKKEKQILLEAYEHQSYPFDELVEKLNIKRDRSRSVLFDVMIDLQNQDQLTNLENKDSLKDLEVEGYGIEGKTSKFDIEFTFIEAIDGLSLNISYNTDIYTKDQMTAIYSHLEHIFTQAFDNPAILIQEIDCLSEKEKSKLLGFNAATMVAPIEKTFVQLFEDQVALTPDAVAVVFDGGTLTYKELDHLSAQLSHTLRTEFDIAKGNTVGVQLNHSKWSIVSILGILKSGAVYIPIDSELPDNRKAFIIEDTALNLLITETSFIFELDFYEGNILSIDVEFAPVEDFNEDKIDVALNDVAYIIYTSGSTGLPKGVTIAHRSLSNYLVWAKNHYLKENLTNTNFGLFTSLSFDLTITSLFLPLISGGNLTVFDSTSQISNVLAKYLKSEISGIKLTPAHINVLGNLDISSNTIEVAIVGGEELRQEHVAILKKINPSIRIYNEYGPTEATVGCIVYEVNAIGAPILIGKPIWNTSIYILDESDNLQIEGAIGEIFIGGAGLAKGYLNRPDLTAEKFPESKFNKGERIYKTGDLGKWLPDGTIDYKGRIDDQVKVRGYRIELGEIETHILKYSETLQQVVVLIKEVNQEKTIIAYYVAGGEINKAQLRTYLLSNIPEYMVPSFFVELQNIPLTSNGKIDKKALPNLTGDDIIKKEYVAPTNETEREIVEIWQEVLGIDEIGITDNFFELGGHSIIGIKIVAEIQKKHNVKIDLVNLFREPTVQGLAEKIVNEIWYNNDVIEDEVTDKITI</sequence>
<gene>
    <name evidence="5" type="ORF">B0A64_03910</name>
</gene>
<dbReference type="OrthoDB" id="5298966at2"/>
<dbReference type="InterPro" id="IPR045851">
    <property type="entry name" value="AMP-bd_C_sf"/>
</dbReference>
<dbReference type="PROSITE" id="PS00455">
    <property type="entry name" value="AMP_BINDING"/>
    <property type="match status" value="2"/>
</dbReference>
<dbReference type="Gene3D" id="3.40.50.12780">
    <property type="entry name" value="N-terminal domain of ligase-like"/>
    <property type="match status" value="1"/>
</dbReference>
<organism evidence="5 6">
    <name type="scientific">Flavobacterium araucananum</name>
    <dbReference type="NCBI Taxonomy" id="946678"/>
    <lineage>
        <taxon>Bacteria</taxon>
        <taxon>Pseudomonadati</taxon>
        <taxon>Bacteroidota</taxon>
        <taxon>Flavobacteriia</taxon>
        <taxon>Flavobacteriales</taxon>
        <taxon>Flavobacteriaceae</taxon>
        <taxon>Flavobacterium</taxon>
    </lineage>
</organism>
<keyword evidence="2" id="KW-0596">Phosphopantetheine</keyword>
<dbReference type="Gene3D" id="3.30.559.30">
    <property type="entry name" value="Nonribosomal peptide synthetase, condensation domain"/>
    <property type="match status" value="1"/>
</dbReference>
<dbReference type="InterPro" id="IPR020845">
    <property type="entry name" value="AMP-binding_CS"/>
</dbReference>
<keyword evidence="6" id="KW-1185">Reference proteome</keyword>
<dbReference type="InterPro" id="IPR023213">
    <property type="entry name" value="CAT-like_dom_sf"/>
</dbReference>
<dbReference type="Proteomes" id="UP000214684">
    <property type="component" value="Unassembled WGS sequence"/>
</dbReference>
<dbReference type="Gene3D" id="2.30.38.10">
    <property type="entry name" value="Luciferase, Domain 3"/>
    <property type="match status" value="1"/>
</dbReference>
<comment type="caution">
    <text evidence="5">The sequence shown here is derived from an EMBL/GenBank/DDBJ whole genome shotgun (WGS) entry which is preliminary data.</text>
</comment>
<dbReference type="Pfam" id="PF00501">
    <property type="entry name" value="AMP-binding"/>
    <property type="match status" value="2"/>
</dbReference>
<dbReference type="GO" id="GO:0043041">
    <property type="term" value="P:amino acid activation for nonribosomal peptide biosynthetic process"/>
    <property type="evidence" value="ECO:0007669"/>
    <property type="project" value="TreeGrafter"/>
</dbReference>
<evidence type="ECO:0000256" key="2">
    <source>
        <dbReference type="ARBA" id="ARBA00022450"/>
    </source>
</evidence>
<evidence type="ECO:0000313" key="6">
    <source>
        <dbReference type="Proteomes" id="UP000214684"/>
    </source>
</evidence>
<reference evidence="5 6" key="1">
    <citation type="submission" date="2016-11" db="EMBL/GenBank/DDBJ databases">
        <title>Whole genomes of Flavobacteriaceae.</title>
        <authorList>
            <person name="Stine C."/>
            <person name="Li C."/>
            <person name="Tadesse D."/>
        </authorList>
    </citation>
    <scope>NUCLEOTIDE SEQUENCE [LARGE SCALE GENOMIC DNA]</scope>
    <source>
        <strain evidence="5 6">DSM 24704</strain>
    </source>
</reference>
<dbReference type="InterPro" id="IPR042099">
    <property type="entry name" value="ANL_N_sf"/>
</dbReference>
<dbReference type="SUPFAM" id="SSF47336">
    <property type="entry name" value="ACP-like"/>
    <property type="match status" value="2"/>
</dbReference>